<organism evidence="11 12">
    <name type="scientific">Kipferlia bialata</name>
    <dbReference type="NCBI Taxonomy" id="797122"/>
    <lineage>
        <taxon>Eukaryota</taxon>
        <taxon>Metamonada</taxon>
        <taxon>Carpediemonas-like organisms</taxon>
        <taxon>Kipferlia</taxon>
    </lineage>
</organism>
<evidence type="ECO:0000256" key="6">
    <source>
        <dbReference type="ARBA" id="ARBA00022989"/>
    </source>
</evidence>
<protein>
    <recommendedName>
        <fullName evidence="10">ABC transporter domain-containing protein</fullName>
    </recommendedName>
</protein>
<dbReference type="PROSITE" id="PS00211">
    <property type="entry name" value="ABC_TRANSPORTER_1"/>
    <property type="match status" value="1"/>
</dbReference>
<dbReference type="InterPro" id="IPR011527">
    <property type="entry name" value="ABC1_TM_dom"/>
</dbReference>
<dbReference type="AlphaFoldDB" id="A0A9K3D2D9"/>
<evidence type="ECO:0000256" key="2">
    <source>
        <dbReference type="ARBA" id="ARBA00022448"/>
    </source>
</evidence>
<feature type="domain" description="ABC transporter" evidence="10">
    <location>
        <begin position="345"/>
        <end position="569"/>
    </location>
</feature>
<dbReference type="PROSITE" id="PS50893">
    <property type="entry name" value="ABC_TRANSPORTER_2"/>
    <property type="match status" value="1"/>
</dbReference>
<dbReference type="GO" id="GO:0005524">
    <property type="term" value="F:ATP binding"/>
    <property type="evidence" value="ECO:0007669"/>
    <property type="project" value="UniProtKB-KW"/>
</dbReference>
<keyword evidence="3 9" id="KW-0812">Transmembrane</keyword>
<feature type="compositionally biased region" description="Basic and acidic residues" evidence="8">
    <location>
        <begin position="579"/>
        <end position="593"/>
    </location>
</feature>
<dbReference type="Gene3D" id="3.40.50.300">
    <property type="entry name" value="P-loop containing nucleotide triphosphate hydrolases"/>
    <property type="match status" value="1"/>
</dbReference>
<dbReference type="InterPro" id="IPR036640">
    <property type="entry name" value="ABC1_TM_sf"/>
</dbReference>
<evidence type="ECO:0000256" key="5">
    <source>
        <dbReference type="ARBA" id="ARBA00022840"/>
    </source>
</evidence>
<comment type="similarity">
    <text evidence="1">Belongs to the ABC transporter superfamily. ABCD family. Peroxisomal fatty acyl CoA transporter (TC 3.A.1.203) subfamily.</text>
</comment>
<sequence>DFDYNQADWGLLALCTVLSITVQFFNNLGNYLSWVVGARWRKALTETIQTVYLRPENFYRVCRVSGLDTPESRISNDLKQFVAMICGSNEPTVNGILFTTTGVINQLCIMVPFLYKSLRNFSLALSLAPYVYMLCIFLLLTRVSRGLIRPTYNQEKLEGNYRFHHTVVRENCESIAFYGGDKQEEERADAMLTEVVENTHRVIDASTIPMIVQQFQASFGAFLVDYIIGLGFFLDSTCIPAETLAFQAVVVETICVSVTSIASTIPGLNVVFGVMERITDLCSILGIRSGLKGQGEPSVVVPEARDSDAGDESPHYQECGAGVVDVYQQTAPEKDTAMHRDSLPLFMDRVSINTPDGAPLLRNVSFTVRDGESLAIVGNSGCGKSSILRVLAGLWQAADGRVNLPSDSFFVPQAPYLSQASLQAQVMYPMPAPECVTEDDVQRIMGALEDVDLTYLSNRFALDAIPPAPWSEMLSVGEKQRLGFARLLFHSPAYAILDESTSALPVDLEEKIMRAAFGRGIACVSVAHRPSCIRLHDRVLSVANGTASPISMDQYNSANPRAVIPPHTTVASHTYPVPDESRDTVEGERETGQDKKAVKAEGLGFLMRHMTGGVFSRYSLYFGICVAIYCIAPSLNVIVISLSAKLNMDAQCPVDPVTGLADTGFQVSVPSIWRELLLILAFIVIMAPFTAISSLLSFRIGISWRERVTRVVQGLYFKDSNYYRL</sequence>
<keyword evidence="5" id="KW-0067">ATP-binding</keyword>
<dbReference type="InterPro" id="IPR027417">
    <property type="entry name" value="P-loop_NTPase"/>
</dbReference>
<comment type="caution">
    <text evidence="11">The sequence shown here is derived from an EMBL/GenBank/DDBJ whole genome shotgun (WGS) entry which is preliminary data.</text>
</comment>
<keyword evidence="6 9" id="KW-1133">Transmembrane helix</keyword>
<evidence type="ECO:0000259" key="10">
    <source>
        <dbReference type="PROSITE" id="PS50893"/>
    </source>
</evidence>
<dbReference type="InterPro" id="IPR050835">
    <property type="entry name" value="ABC_transporter_sub-D"/>
</dbReference>
<evidence type="ECO:0000256" key="7">
    <source>
        <dbReference type="ARBA" id="ARBA00023136"/>
    </source>
</evidence>
<feature type="transmembrane region" description="Helical" evidence="9">
    <location>
        <begin position="618"/>
        <end position="640"/>
    </location>
</feature>
<dbReference type="Proteomes" id="UP000265618">
    <property type="component" value="Unassembled WGS sequence"/>
</dbReference>
<dbReference type="SUPFAM" id="SSF52540">
    <property type="entry name" value="P-loop containing nucleoside triphosphate hydrolases"/>
    <property type="match status" value="1"/>
</dbReference>
<reference evidence="11 12" key="1">
    <citation type="journal article" date="2018" name="PLoS ONE">
        <title>The draft genome of Kipferlia bialata reveals reductive genome evolution in fornicate parasites.</title>
        <authorList>
            <person name="Tanifuji G."/>
            <person name="Takabayashi S."/>
            <person name="Kume K."/>
            <person name="Takagi M."/>
            <person name="Nakayama T."/>
            <person name="Kamikawa R."/>
            <person name="Inagaki Y."/>
            <person name="Hashimoto T."/>
        </authorList>
    </citation>
    <scope>NUCLEOTIDE SEQUENCE [LARGE SCALE GENOMIC DNA]</scope>
    <source>
        <strain evidence="11">NY0173</strain>
    </source>
</reference>
<dbReference type="InterPro" id="IPR017871">
    <property type="entry name" value="ABC_transporter-like_CS"/>
</dbReference>
<evidence type="ECO:0000256" key="1">
    <source>
        <dbReference type="ARBA" id="ARBA00008575"/>
    </source>
</evidence>
<evidence type="ECO:0000313" key="11">
    <source>
        <dbReference type="EMBL" id="GIQ86977.1"/>
    </source>
</evidence>
<evidence type="ECO:0000256" key="8">
    <source>
        <dbReference type="SAM" id="MobiDB-lite"/>
    </source>
</evidence>
<dbReference type="GO" id="GO:0016020">
    <property type="term" value="C:membrane"/>
    <property type="evidence" value="ECO:0007669"/>
    <property type="project" value="InterPro"/>
</dbReference>
<dbReference type="InterPro" id="IPR003439">
    <property type="entry name" value="ABC_transporter-like_ATP-bd"/>
</dbReference>
<feature type="non-terminal residue" evidence="11">
    <location>
        <position position="1"/>
    </location>
</feature>
<dbReference type="CDD" id="cd03223">
    <property type="entry name" value="ABCD_peroxisomal_ALDP"/>
    <property type="match status" value="1"/>
</dbReference>
<evidence type="ECO:0000256" key="9">
    <source>
        <dbReference type="SAM" id="Phobius"/>
    </source>
</evidence>
<evidence type="ECO:0000313" key="12">
    <source>
        <dbReference type="Proteomes" id="UP000265618"/>
    </source>
</evidence>
<keyword evidence="7 9" id="KW-0472">Membrane</keyword>
<keyword evidence="4" id="KW-0547">Nucleotide-binding</keyword>
<dbReference type="SMART" id="SM00382">
    <property type="entry name" value="AAA"/>
    <property type="match status" value="1"/>
</dbReference>
<dbReference type="PANTHER" id="PTHR11384">
    <property type="entry name" value="ATP-BINDING CASSETTE, SUB-FAMILY D MEMBER"/>
    <property type="match status" value="1"/>
</dbReference>
<dbReference type="InterPro" id="IPR003593">
    <property type="entry name" value="AAA+_ATPase"/>
</dbReference>
<proteinExistence type="inferred from homology"/>
<feature type="transmembrane region" description="Helical" evidence="9">
    <location>
        <begin position="121"/>
        <end position="140"/>
    </location>
</feature>
<dbReference type="Gene3D" id="1.20.1560.10">
    <property type="entry name" value="ABC transporter type 1, transmembrane domain"/>
    <property type="match status" value="1"/>
</dbReference>
<dbReference type="GO" id="GO:0140359">
    <property type="term" value="F:ABC-type transporter activity"/>
    <property type="evidence" value="ECO:0007669"/>
    <property type="project" value="InterPro"/>
</dbReference>
<name>A0A9K3D2D9_9EUKA</name>
<gene>
    <name evidence="11" type="ORF">KIPB_008927</name>
</gene>
<feature type="transmembrane region" description="Helical" evidence="9">
    <location>
        <begin position="676"/>
        <end position="698"/>
    </location>
</feature>
<dbReference type="SUPFAM" id="SSF90123">
    <property type="entry name" value="ABC transporter transmembrane region"/>
    <property type="match status" value="1"/>
</dbReference>
<feature type="transmembrane region" description="Helical" evidence="9">
    <location>
        <begin position="93"/>
        <end position="115"/>
    </location>
</feature>
<dbReference type="Pfam" id="PF06472">
    <property type="entry name" value="ABC_membrane_2"/>
    <property type="match status" value="2"/>
</dbReference>
<keyword evidence="12" id="KW-1185">Reference proteome</keyword>
<evidence type="ECO:0000256" key="4">
    <source>
        <dbReference type="ARBA" id="ARBA00022741"/>
    </source>
</evidence>
<keyword evidence="2" id="KW-0813">Transport</keyword>
<dbReference type="OrthoDB" id="422637at2759"/>
<dbReference type="GO" id="GO:0016887">
    <property type="term" value="F:ATP hydrolysis activity"/>
    <property type="evidence" value="ECO:0007669"/>
    <property type="project" value="InterPro"/>
</dbReference>
<evidence type="ECO:0000256" key="3">
    <source>
        <dbReference type="ARBA" id="ARBA00022692"/>
    </source>
</evidence>
<dbReference type="EMBL" id="BDIP01002891">
    <property type="protein sequence ID" value="GIQ86977.1"/>
    <property type="molecule type" value="Genomic_DNA"/>
</dbReference>
<accession>A0A9K3D2D9</accession>
<feature type="non-terminal residue" evidence="11">
    <location>
        <position position="725"/>
    </location>
</feature>
<dbReference type="Pfam" id="PF00005">
    <property type="entry name" value="ABC_tran"/>
    <property type="match status" value="1"/>
</dbReference>
<feature type="region of interest" description="Disordered" evidence="8">
    <location>
        <begin position="569"/>
        <end position="593"/>
    </location>
</feature>
<dbReference type="PANTHER" id="PTHR11384:SF59">
    <property type="entry name" value="LYSOSOMAL COBALAMIN TRANSPORTER ABCD4"/>
    <property type="match status" value="1"/>
</dbReference>